<evidence type="ECO:0000313" key="1">
    <source>
        <dbReference type="EMBL" id="AEA43805.1"/>
    </source>
</evidence>
<dbReference type="HOGENOM" id="CLU_110647_0_0_10"/>
<accession>F2II96</accession>
<reference evidence="2" key="2">
    <citation type="submission" date="2011-02" db="EMBL/GenBank/DDBJ databases">
        <title>The complete genome of Fluviicola taffensis DSM 16823.</title>
        <authorList>
            <consortium name="US DOE Joint Genome Institute (JGI-PGF)"/>
            <person name="Lucas S."/>
            <person name="Copeland A."/>
            <person name="Lapidus A."/>
            <person name="Bruce D."/>
            <person name="Goodwin L."/>
            <person name="Pitluck S."/>
            <person name="Kyrpides N."/>
            <person name="Mavromatis K."/>
            <person name="Ivanova N."/>
            <person name="Mikhailova N."/>
            <person name="Pagani I."/>
            <person name="Chertkov O."/>
            <person name="Detter J.C."/>
            <person name="Han C."/>
            <person name="Tapia R."/>
            <person name="Land M."/>
            <person name="Hauser L."/>
            <person name="Markowitz V."/>
            <person name="Cheng J.-F."/>
            <person name="Hugenholtz P."/>
            <person name="Woyke T."/>
            <person name="Wu D."/>
            <person name="Tindall B."/>
            <person name="Pomrenke H.G."/>
            <person name="Brambilla E."/>
            <person name="Klenk H.-P."/>
            <person name="Eisen J.A."/>
        </authorList>
    </citation>
    <scope>NUCLEOTIDE SEQUENCE [LARGE SCALE GENOMIC DNA]</scope>
    <source>
        <strain evidence="2">DSM 16823 / RW262 / RW262</strain>
    </source>
</reference>
<proteinExistence type="predicted"/>
<dbReference type="EMBL" id="CP002542">
    <property type="protein sequence ID" value="AEA43805.1"/>
    <property type="molecule type" value="Genomic_DNA"/>
</dbReference>
<dbReference type="Gene3D" id="2.60.40.10">
    <property type="entry name" value="Immunoglobulins"/>
    <property type="match status" value="1"/>
</dbReference>
<name>F2II96_FLUTR</name>
<dbReference type="SUPFAM" id="SSF49478">
    <property type="entry name" value="Cna protein B-type domain"/>
    <property type="match status" value="1"/>
</dbReference>
<dbReference type="AlphaFoldDB" id="F2II96"/>
<evidence type="ECO:0000313" key="2">
    <source>
        <dbReference type="Proteomes" id="UP000007463"/>
    </source>
</evidence>
<dbReference type="OrthoDB" id="1467787at2"/>
<dbReference type="KEGG" id="fte:Fluta_1818"/>
<protein>
    <recommendedName>
        <fullName evidence="3">Carboxypeptidase regulatory-like domain-containing protein</fullName>
    </recommendedName>
</protein>
<dbReference type="RefSeq" id="WP_013686575.1">
    <property type="nucleotide sequence ID" value="NC_015321.1"/>
</dbReference>
<organism evidence="1 2">
    <name type="scientific">Fluviicola taffensis (strain DSM 16823 / NCIMB 13979 / RW262)</name>
    <dbReference type="NCBI Taxonomy" id="755732"/>
    <lineage>
        <taxon>Bacteria</taxon>
        <taxon>Pseudomonadati</taxon>
        <taxon>Bacteroidota</taxon>
        <taxon>Flavobacteriia</taxon>
        <taxon>Flavobacteriales</taxon>
        <taxon>Crocinitomicaceae</taxon>
        <taxon>Fluviicola</taxon>
    </lineage>
</organism>
<sequence precursor="true">MRFIITLIVIFSLVISCTKFGKTDTAKGRVLNPVTGEGISGVELKLLKSTAGLPGGNKAVKTATTDGDGFYEISKAGLKGYSLSCNLPADYYPVGWFVDGELKNTNTGNVGLKKGKTLHADFYAVPYGNIIIYIKNNSCFDSNDNVKLYFNGGPYDSRTFNPGLMTSLDGCIDIPGSPVKSSMGYKYFHWEVTKNGITTTYYDTIFVGENQTATLNVFY</sequence>
<dbReference type="STRING" id="755732.Fluta_1818"/>
<dbReference type="Proteomes" id="UP000007463">
    <property type="component" value="Chromosome"/>
</dbReference>
<keyword evidence="2" id="KW-1185">Reference proteome</keyword>
<gene>
    <name evidence="1" type="ordered locus">Fluta_1818</name>
</gene>
<dbReference type="InterPro" id="IPR013783">
    <property type="entry name" value="Ig-like_fold"/>
</dbReference>
<reference evidence="1 2" key="1">
    <citation type="journal article" date="2011" name="Stand. Genomic Sci.">
        <title>Complete genome sequence of the gliding freshwater bacterium Fluviicola taffensis type strain (RW262).</title>
        <authorList>
            <person name="Woyke T."/>
            <person name="Chertkov O."/>
            <person name="Lapidus A."/>
            <person name="Nolan M."/>
            <person name="Lucas S."/>
            <person name="Del Rio T.G."/>
            <person name="Tice H."/>
            <person name="Cheng J.F."/>
            <person name="Tapia R."/>
            <person name="Han C."/>
            <person name="Goodwin L."/>
            <person name="Pitluck S."/>
            <person name="Liolios K."/>
            <person name="Pagani I."/>
            <person name="Ivanova N."/>
            <person name="Huntemann M."/>
            <person name="Mavromatis K."/>
            <person name="Mikhailova N."/>
            <person name="Pati A."/>
            <person name="Chen A."/>
            <person name="Palaniappan K."/>
            <person name="Land M."/>
            <person name="Hauser L."/>
            <person name="Brambilla E.M."/>
            <person name="Rohde M."/>
            <person name="Mwirichia R."/>
            <person name="Sikorski J."/>
            <person name="Tindall B.J."/>
            <person name="Goker M."/>
            <person name="Bristow J."/>
            <person name="Eisen J.A."/>
            <person name="Markowitz V."/>
            <person name="Hugenholtz P."/>
            <person name="Klenk H.P."/>
            <person name="Kyrpides N.C."/>
        </authorList>
    </citation>
    <scope>NUCLEOTIDE SEQUENCE [LARGE SCALE GENOMIC DNA]</scope>
    <source>
        <strain evidence="2">DSM 16823 / RW262 / RW262</strain>
    </source>
</reference>
<evidence type="ECO:0008006" key="3">
    <source>
        <dbReference type="Google" id="ProtNLM"/>
    </source>
</evidence>
<dbReference type="PROSITE" id="PS51257">
    <property type="entry name" value="PROKAR_LIPOPROTEIN"/>
    <property type="match status" value="1"/>
</dbReference>